<accession>A0A9B0GU64</accession>
<evidence type="ECO:0000313" key="9">
    <source>
        <dbReference type="Proteomes" id="UP000245340"/>
    </source>
</evidence>
<dbReference type="GO" id="GO:0042056">
    <property type="term" value="F:chemoattractant activity"/>
    <property type="evidence" value="ECO:0007669"/>
    <property type="project" value="TreeGrafter"/>
</dbReference>
<dbReference type="Pfam" id="PF00711">
    <property type="entry name" value="Defensin_beta"/>
    <property type="match status" value="1"/>
</dbReference>
<evidence type="ECO:0000256" key="4">
    <source>
        <dbReference type="ARBA" id="ARBA00022940"/>
    </source>
</evidence>
<keyword evidence="2" id="KW-0964">Secreted</keyword>
<dbReference type="InterPro" id="IPR001855">
    <property type="entry name" value="Defensin_beta-like"/>
</dbReference>
<dbReference type="GO" id="GO:0060326">
    <property type="term" value="P:cell chemotaxis"/>
    <property type="evidence" value="ECO:0007669"/>
    <property type="project" value="TreeGrafter"/>
</dbReference>
<evidence type="ECO:0000256" key="2">
    <source>
        <dbReference type="ARBA" id="ARBA00022525"/>
    </source>
</evidence>
<dbReference type="Gene3D" id="3.10.360.10">
    <property type="entry name" value="Antimicrobial Peptide, Beta-defensin 2, Chain A"/>
    <property type="match status" value="1"/>
</dbReference>
<keyword evidence="5" id="KW-0044">Antibiotic</keyword>
<dbReference type="GO" id="GO:0005615">
    <property type="term" value="C:extracellular space"/>
    <property type="evidence" value="ECO:0007669"/>
    <property type="project" value="TreeGrafter"/>
</dbReference>
<feature type="signal peptide" evidence="7">
    <location>
        <begin position="1"/>
        <end position="22"/>
    </location>
</feature>
<evidence type="ECO:0000256" key="5">
    <source>
        <dbReference type="ARBA" id="ARBA00023022"/>
    </source>
</evidence>
<evidence type="ECO:0000259" key="8">
    <source>
        <dbReference type="Pfam" id="PF00711"/>
    </source>
</evidence>
<reference evidence="10" key="1">
    <citation type="submission" date="2025-08" db="UniProtKB">
        <authorList>
            <consortium name="RefSeq"/>
        </authorList>
    </citation>
    <scope>IDENTIFICATION</scope>
</reference>
<dbReference type="AlphaFoldDB" id="A0A9B0GU64"/>
<evidence type="ECO:0000256" key="1">
    <source>
        <dbReference type="ARBA" id="ARBA00004613"/>
    </source>
</evidence>
<evidence type="ECO:0000256" key="7">
    <source>
        <dbReference type="SAM" id="SignalP"/>
    </source>
</evidence>
<keyword evidence="4" id="KW-0211">Defensin</keyword>
<keyword evidence="9" id="KW-1185">Reference proteome</keyword>
<dbReference type="FunFam" id="3.10.360.10:FF:000001">
    <property type="entry name" value="Beta-defensin 1"/>
    <property type="match status" value="1"/>
</dbReference>
<feature type="domain" description="Beta-defensin-like" evidence="8">
    <location>
        <begin position="28"/>
        <end position="62"/>
    </location>
</feature>
<feature type="chain" id="PRO_5038414870" evidence="7">
    <location>
        <begin position="23"/>
        <end position="67"/>
    </location>
</feature>
<keyword evidence="6" id="KW-1015">Disulfide bond</keyword>
<gene>
    <name evidence="10" type="primary">LOC101372198</name>
</gene>
<evidence type="ECO:0000256" key="6">
    <source>
        <dbReference type="ARBA" id="ARBA00023157"/>
    </source>
</evidence>
<evidence type="ECO:0000256" key="3">
    <source>
        <dbReference type="ARBA" id="ARBA00022529"/>
    </source>
</evidence>
<keyword evidence="7" id="KW-0732">Signal</keyword>
<dbReference type="PANTHER" id="PTHR20515">
    <property type="entry name" value="BETA-DEFENSIN"/>
    <property type="match status" value="1"/>
</dbReference>
<protein>
    <submittedName>
        <fullName evidence="10">Beta-defensin 1-like</fullName>
    </submittedName>
</protein>
<proteinExistence type="predicted"/>
<evidence type="ECO:0000313" key="10">
    <source>
        <dbReference type="RefSeq" id="XP_004405781.1"/>
    </source>
</evidence>
<organism evidence="9 10">
    <name type="scientific">Odobenus rosmarus divergens</name>
    <name type="common">Pacific walrus</name>
    <dbReference type="NCBI Taxonomy" id="9708"/>
    <lineage>
        <taxon>Eukaryota</taxon>
        <taxon>Metazoa</taxon>
        <taxon>Chordata</taxon>
        <taxon>Craniata</taxon>
        <taxon>Vertebrata</taxon>
        <taxon>Euteleostomi</taxon>
        <taxon>Mammalia</taxon>
        <taxon>Eutheria</taxon>
        <taxon>Laurasiatheria</taxon>
        <taxon>Carnivora</taxon>
        <taxon>Caniformia</taxon>
        <taxon>Pinnipedia</taxon>
        <taxon>Odobenidae</taxon>
        <taxon>Odobenus</taxon>
    </lineage>
</organism>
<dbReference type="Proteomes" id="UP000245340">
    <property type="component" value="Unplaced"/>
</dbReference>
<sequence length="67" mass="7954">MRIHCLFFILPVLFSLPMPGLSGRVLLPFSCLGSRGFCFPFRCLHNWEEIDRCFFPTQKCCRRQKQK</sequence>
<name>A0A9B0GU64_ODORO</name>
<dbReference type="RefSeq" id="XP_004405781.1">
    <property type="nucleotide sequence ID" value="XM_004405724.1"/>
</dbReference>
<dbReference type="GO" id="GO:0031731">
    <property type="term" value="F:CCR6 chemokine receptor binding"/>
    <property type="evidence" value="ECO:0007669"/>
    <property type="project" value="TreeGrafter"/>
</dbReference>
<dbReference type="GO" id="GO:0042742">
    <property type="term" value="P:defense response to bacterium"/>
    <property type="evidence" value="ECO:0007669"/>
    <property type="project" value="UniProtKB-KW"/>
</dbReference>
<dbReference type="PANTHER" id="PTHR20515:SF13">
    <property type="entry name" value="BETA-DEFENSIN 102"/>
    <property type="match status" value="1"/>
</dbReference>
<keyword evidence="3" id="KW-0929">Antimicrobial</keyword>
<comment type="subcellular location">
    <subcellularLocation>
        <location evidence="1">Secreted</location>
    </subcellularLocation>
</comment>
<dbReference type="SUPFAM" id="SSF57392">
    <property type="entry name" value="Defensin-like"/>
    <property type="match status" value="1"/>
</dbReference>